<dbReference type="SUPFAM" id="SSF53474">
    <property type="entry name" value="alpha/beta-Hydrolases"/>
    <property type="match status" value="1"/>
</dbReference>
<dbReference type="PRINTS" id="PR00793">
    <property type="entry name" value="PROAMNOPTASE"/>
</dbReference>
<dbReference type="InterPro" id="IPR005945">
    <property type="entry name" value="Pro_imino_pep"/>
</dbReference>
<keyword evidence="2" id="KW-0378">Hydrolase</keyword>
<dbReference type="AlphaFoldDB" id="A0AAD7HSI1"/>
<sequence length="299" mass="33284">MAEHSGQIAYRVGGEEFSTAYRVFGDLKSGARPLIALHGGPGVPPHYLLPLSELTVARGVPVIIYDQLGCGLSTHLPDKPKEFWTVELFMGELDNVLAHFGITDFDLYGHSWGGMLAANYAISRAPTSLRHLIISNSPASMALWEEGNATLLAAFPKDFQEMLKKHEDAGTTDSEEYQKGIQQFYDKHLCTVQPWPDALVKSFEALAADSTVYSTMNGPSEFTVTGTLKTWTVIEDLHKIDVPTLLINGRFDEAQDVSVNPFFQKIPKVKWVQFAESSHMPLFEENERYLQVIGDFLAM</sequence>
<feature type="domain" description="AB hydrolase-1" evidence="3">
    <location>
        <begin position="33"/>
        <end position="285"/>
    </location>
</feature>
<dbReference type="EMBL" id="JARKIB010000180">
    <property type="protein sequence ID" value="KAJ7727389.1"/>
    <property type="molecule type" value="Genomic_DNA"/>
</dbReference>
<dbReference type="Proteomes" id="UP001215598">
    <property type="component" value="Unassembled WGS sequence"/>
</dbReference>
<dbReference type="Gene3D" id="3.40.50.1820">
    <property type="entry name" value="alpha/beta hydrolase"/>
    <property type="match status" value="1"/>
</dbReference>
<dbReference type="PIRSF" id="PIRSF005539">
    <property type="entry name" value="Pept_S33_TRI_F1"/>
    <property type="match status" value="1"/>
</dbReference>
<dbReference type="GO" id="GO:0008233">
    <property type="term" value="F:peptidase activity"/>
    <property type="evidence" value="ECO:0007669"/>
    <property type="project" value="InterPro"/>
</dbReference>
<evidence type="ECO:0000256" key="1">
    <source>
        <dbReference type="ARBA" id="ARBA00010088"/>
    </source>
</evidence>
<evidence type="ECO:0000313" key="4">
    <source>
        <dbReference type="EMBL" id="KAJ7727389.1"/>
    </source>
</evidence>
<dbReference type="GO" id="GO:0006508">
    <property type="term" value="P:proteolysis"/>
    <property type="evidence" value="ECO:0007669"/>
    <property type="project" value="InterPro"/>
</dbReference>
<dbReference type="InterPro" id="IPR000073">
    <property type="entry name" value="AB_hydrolase_1"/>
</dbReference>
<evidence type="ECO:0000256" key="2">
    <source>
        <dbReference type="ARBA" id="ARBA00022801"/>
    </source>
</evidence>
<dbReference type="PANTHER" id="PTHR43798">
    <property type="entry name" value="MONOACYLGLYCEROL LIPASE"/>
    <property type="match status" value="1"/>
</dbReference>
<reference evidence="4" key="1">
    <citation type="submission" date="2023-03" db="EMBL/GenBank/DDBJ databases">
        <title>Massive genome expansion in bonnet fungi (Mycena s.s.) driven by repeated elements and novel gene families across ecological guilds.</title>
        <authorList>
            <consortium name="Lawrence Berkeley National Laboratory"/>
            <person name="Harder C.B."/>
            <person name="Miyauchi S."/>
            <person name="Viragh M."/>
            <person name="Kuo A."/>
            <person name="Thoen E."/>
            <person name="Andreopoulos B."/>
            <person name="Lu D."/>
            <person name="Skrede I."/>
            <person name="Drula E."/>
            <person name="Henrissat B."/>
            <person name="Morin E."/>
            <person name="Kohler A."/>
            <person name="Barry K."/>
            <person name="LaButti K."/>
            <person name="Morin E."/>
            <person name="Salamov A."/>
            <person name="Lipzen A."/>
            <person name="Mereny Z."/>
            <person name="Hegedus B."/>
            <person name="Baldrian P."/>
            <person name="Stursova M."/>
            <person name="Weitz H."/>
            <person name="Taylor A."/>
            <person name="Grigoriev I.V."/>
            <person name="Nagy L.G."/>
            <person name="Martin F."/>
            <person name="Kauserud H."/>
        </authorList>
    </citation>
    <scope>NUCLEOTIDE SEQUENCE</scope>
    <source>
        <strain evidence="4">CBHHK182m</strain>
    </source>
</reference>
<evidence type="ECO:0000259" key="3">
    <source>
        <dbReference type="Pfam" id="PF00561"/>
    </source>
</evidence>
<organism evidence="4 5">
    <name type="scientific">Mycena metata</name>
    <dbReference type="NCBI Taxonomy" id="1033252"/>
    <lineage>
        <taxon>Eukaryota</taxon>
        <taxon>Fungi</taxon>
        <taxon>Dikarya</taxon>
        <taxon>Basidiomycota</taxon>
        <taxon>Agaricomycotina</taxon>
        <taxon>Agaricomycetes</taxon>
        <taxon>Agaricomycetidae</taxon>
        <taxon>Agaricales</taxon>
        <taxon>Marasmiineae</taxon>
        <taxon>Mycenaceae</taxon>
        <taxon>Mycena</taxon>
    </lineage>
</organism>
<dbReference type="InterPro" id="IPR002410">
    <property type="entry name" value="Peptidase_S33"/>
</dbReference>
<dbReference type="InterPro" id="IPR050266">
    <property type="entry name" value="AB_hydrolase_sf"/>
</dbReference>
<proteinExistence type="inferred from homology"/>
<protein>
    <submittedName>
        <fullName evidence="4">Proline-specific peptidase</fullName>
    </submittedName>
</protein>
<keyword evidence="5" id="KW-1185">Reference proteome</keyword>
<dbReference type="Pfam" id="PF00561">
    <property type="entry name" value="Abhydrolase_1"/>
    <property type="match status" value="1"/>
</dbReference>
<dbReference type="NCBIfam" id="TIGR01250">
    <property type="entry name" value="pro_imino_pep_2"/>
    <property type="match status" value="1"/>
</dbReference>
<comment type="similarity">
    <text evidence="1">Belongs to the peptidase S33 family.</text>
</comment>
<gene>
    <name evidence="4" type="ORF">B0H16DRAFT_1677295</name>
</gene>
<evidence type="ECO:0000313" key="5">
    <source>
        <dbReference type="Proteomes" id="UP001215598"/>
    </source>
</evidence>
<name>A0AAD7HSI1_9AGAR</name>
<comment type="caution">
    <text evidence="4">The sequence shown here is derived from an EMBL/GenBank/DDBJ whole genome shotgun (WGS) entry which is preliminary data.</text>
</comment>
<accession>A0AAD7HSI1</accession>
<dbReference type="InterPro" id="IPR029058">
    <property type="entry name" value="AB_hydrolase_fold"/>
</dbReference>